<evidence type="ECO:0000313" key="3">
    <source>
        <dbReference type="Proteomes" id="UP000243498"/>
    </source>
</evidence>
<dbReference type="OrthoDB" id="4960997at2759"/>
<accession>A0A167JHH3</accession>
<sequence length="140" mass="15269">MSVQSSSPEPDVLRDVPCEGCIRAAIAGKGGRGRCFEVTKGRSKRCRSCKDGNHPCRPCHTVLVPIAKRMVLALEVDTKMYDRCRQALKLQLDLLAESDSVYEDVDSEVRARTAAAAVSVAEGKRIQVKALLDQVADLLV</sequence>
<dbReference type="EMBL" id="AZHC01000002">
    <property type="protein sequence ID" value="OAA50269.1"/>
    <property type="molecule type" value="Genomic_DNA"/>
</dbReference>
<organism evidence="1 3">
    <name type="scientific">Metarhizium rileyi (strain RCEF 4871)</name>
    <name type="common">Nomuraea rileyi</name>
    <dbReference type="NCBI Taxonomy" id="1649241"/>
    <lineage>
        <taxon>Eukaryota</taxon>
        <taxon>Fungi</taxon>
        <taxon>Dikarya</taxon>
        <taxon>Ascomycota</taxon>
        <taxon>Pezizomycotina</taxon>
        <taxon>Sordariomycetes</taxon>
        <taxon>Hypocreomycetidae</taxon>
        <taxon>Hypocreales</taxon>
        <taxon>Clavicipitaceae</taxon>
        <taxon>Metarhizium</taxon>
    </lineage>
</organism>
<evidence type="ECO:0000313" key="1">
    <source>
        <dbReference type="EMBL" id="OAA50269.1"/>
    </source>
</evidence>
<evidence type="ECO:0000313" key="2">
    <source>
        <dbReference type="EMBL" id="TWU73126.1"/>
    </source>
</evidence>
<reference evidence="1 3" key="1">
    <citation type="journal article" date="2016" name="Genome Biol. Evol.">
        <title>Divergent and convergent evolution of fungal pathogenicity.</title>
        <authorList>
            <person name="Shang Y."/>
            <person name="Xiao G."/>
            <person name="Zheng P."/>
            <person name="Cen K."/>
            <person name="Zhan S."/>
            <person name="Wang C."/>
        </authorList>
    </citation>
    <scope>NUCLEOTIDE SEQUENCE [LARGE SCALE GENOMIC DNA]</scope>
    <source>
        <strain evidence="1 3">RCEF 4871</strain>
    </source>
</reference>
<proteinExistence type="predicted"/>
<reference evidence="4" key="2">
    <citation type="submission" date="2018-12" db="EMBL/GenBank/DDBJ databases">
        <title>The complete genome of Metarhizium rileyi, a key fungal pathogen of Lepidoptera.</title>
        <authorList>
            <person name="Binneck E."/>
            <person name="Lastra C.C.L."/>
            <person name="Sosa-Gomez D.R."/>
        </authorList>
    </citation>
    <scope>NUCLEOTIDE SEQUENCE [LARGE SCALE GENOMIC DNA]</scope>
    <source>
        <strain evidence="4">Cep018-CH2</strain>
    </source>
</reference>
<evidence type="ECO:0000313" key="4">
    <source>
        <dbReference type="Proteomes" id="UP000317257"/>
    </source>
</evidence>
<comment type="caution">
    <text evidence="1">The sequence shown here is derived from an EMBL/GenBank/DDBJ whole genome shotgun (WGS) entry which is preliminary data.</text>
</comment>
<dbReference type="EMBL" id="SBHS01000020">
    <property type="protein sequence ID" value="TWU73126.1"/>
    <property type="molecule type" value="Genomic_DNA"/>
</dbReference>
<reference evidence="2" key="3">
    <citation type="journal article" date="2019" name="Microbiol. Resour. Announc.">
        <title>Genome Sequence of Metarhizium rileyi, a Microbial Control Agent for Lepidoptera.</title>
        <authorList>
            <person name="Binneck E."/>
            <person name="Lastra C.C.L."/>
            <person name="Sosa-Gomez D.R."/>
        </authorList>
    </citation>
    <scope>NUCLEOTIDE SEQUENCE</scope>
    <source>
        <strain evidence="2">Cep018-CH2</strain>
    </source>
</reference>
<accession>A0A5C6GB03</accession>
<name>A0A167JHH3_METRR</name>
<protein>
    <submittedName>
        <fullName evidence="1">Uncharacterized protein</fullName>
    </submittedName>
</protein>
<gene>
    <name evidence="2" type="ORF">ED733_000959</name>
    <name evidence="1" type="ORF">NOR_00719</name>
</gene>
<dbReference type="Proteomes" id="UP000243498">
    <property type="component" value="Unassembled WGS sequence"/>
</dbReference>
<keyword evidence="3" id="KW-1185">Reference proteome</keyword>
<dbReference type="AlphaFoldDB" id="A0A167JHH3"/>
<dbReference type="Proteomes" id="UP000317257">
    <property type="component" value="Unassembled WGS sequence"/>
</dbReference>